<proteinExistence type="predicted"/>
<evidence type="ECO:0000313" key="4">
    <source>
        <dbReference type="EMBL" id="KAE9197329.1"/>
    </source>
</evidence>
<organism evidence="3 5">
    <name type="scientific">Phytophthora fragariae</name>
    <dbReference type="NCBI Taxonomy" id="53985"/>
    <lineage>
        <taxon>Eukaryota</taxon>
        <taxon>Sar</taxon>
        <taxon>Stramenopiles</taxon>
        <taxon>Oomycota</taxon>
        <taxon>Peronosporomycetes</taxon>
        <taxon>Peronosporales</taxon>
        <taxon>Peronosporaceae</taxon>
        <taxon>Phytophthora</taxon>
    </lineage>
</organism>
<dbReference type="EMBL" id="QXGB01001387">
    <property type="protein sequence ID" value="KAE9191656.1"/>
    <property type="molecule type" value="Genomic_DNA"/>
</dbReference>
<sequence length="418" mass="46759">MRNQARSHYYANPKMTYELMADWCAREFGRGRPARSTISQILRTPLQDCANPDTMRLRQGAHPEMEAELFAEIAAQAVGQGVDLGRSWSTGLSTSRSWWPAPIQKPAISDGVDHGQGKRGEVEATQVEQGIAFVVELEQMGLETEKFKAQQMEFQSLMQRHTSVLNMTIEEHQLDMTAFELKIEKHGLDKDDVEMKNAQHQQDTAALKMKIEGHHQDLCVLKMQLEQQSRYITSLDTVPSGIVQHQDIAALQQHALETKALKQDIAALQEQHAQETKALKQDIAALAQMHAHDIATFKKSYVLQAQDIATITKSYVLQAQEMSTMKELHKKANSSLSGTDSAIEAVRDELKKKDKILLGIRDVVNALIQSKVGARSKQAPKKPEDRSAPAKRFTAPSAPGLLEFKSRKDAENCDDLVM</sequence>
<reference evidence="3 5" key="1">
    <citation type="submission" date="2018-08" db="EMBL/GenBank/DDBJ databases">
        <title>Genomic investigation of the strawberry pathogen Phytophthora fragariae indicates pathogenicity is determined by transcriptional variation in three key races.</title>
        <authorList>
            <person name="Adams T.M."/>
            <person name="Armitage A.D."/>
            <person name="Sobczyk M.K."/>
            <person name="Bates H.J."/>
            <person name="Dunwell J.M."/>
            <person name="Nellist C.F."/>
            <person name="Harrison R.J."/>
        </authorList>
    </citation>
    <scope>NUCLEOTIDE SEQUENCE [LARGE SCALE GENOMIC DNA]</scope>
    <source>
        <strain evidence="4 6">BC-23</strain>
        <strain evidence="3 5">NOV-27</strain>
    </source>
</reference>
<dbReference type="Proteomes" id="UP000476176">
    <property type="component" value="Unassembled WGS sequence"/>
</dbReference>
<protein>
    <submittedName>
        <fullName evidence="3">Uncharacterized protein</fullName>
    </submittedName>
</protein>
<feature type="coiled-coil region" evidence="1">
    <location>
        <begin position="251"/>
        <end position="278"/>
    </location>
</feature>
<dbReference type="AlphaFoldDB" id="A0A6A3WYQ8"/>
<evidence type="ECO:0000313" key="3">
    <source>
        <dbReference type="EMBL" id="KAE9191656.1"/>
    </source>
</evidence>
<comment type="caution">
    <text evidence="3">The sequence shown here is derived from an EMBL/GenBank/DDBJ whole genome shotgun (WGS) entry which is preliminary data.</text>
</comment>
<dbReference type="OrthoDB" id="10403327at2759"/>
<accession>A0A6A3WYQ8</accession>
<evidence type="ECO:0000313" key="6">
    <source>
        <dbReference type="Proteomes" id="UP000476176"/>
    </source>
</evidence>
<keyword evidence="1" id="KW-0175">Coiled coil</keyword>
<keyword evidence="5" id="KW-1185">Reference proteome</keyword>
<evidence type="ECO:0000313" key="5">
    <source>
        <dbReference type="Proteomes" id="UP000433483"/>
    </source>
</evidence>
<dbReference type="EMBL" id="QXGC01001718">
    <property type="protein sequence ID" value="KAE9197329.1"/>
    <property type="molecule type" value="Genomic_DNA"/>
</dbReference>
<evidence type="ECO:0000256" key="2">
    <source>
        <dbReference type="SAM" id="MobiDB-lite"/>
    </source>
</evidence>
<dbReference type="Proteomes" id="UP000433483">
    <property type="component" value="Unassembled WGS sequence"/>
</dbReference>
<name>A0A6A3WYQ8_9STRA</name>
<evidence type="ECO:0000256" key="1">
    <source>
        <dbReference type="SAM" id="Coils"/>
    </source>
</evidence>
<gene>
    <name evidence="4" type="ORF">PF004_g19860</name>
    <name evidence="3" type="ORF">PF005_g18751</name>
</gene>
<feature type="region of interest" description="Disordered" evidence="2">
    <location>
        <begin position="372"/>
        <end position="401"/>
    </location>
</feature>